<name>A0A915PXP7_9BILA</name>
<organism evidence="2 3">
    <name type="scientific">Setaria digitata</name>
    <dbReference type="NCBI Taxonomy" id="48799"/>
    <lineage>
        <taxon>Eukaryota</taxon>
        <taxon>Metazoa</taxon>
        <taxon>Ecdysozoa</taxon>
        <taxon>Nematoda</taxon>
        <taxon>Chromadorea</taxon>
        <taxon>Rhabditida</taxon>
        <taxon>Spirurina</taxon>
        <taxon>Spiruromorpha</taxon>
        <taxon>Filarioidea</taxon>
        <taxon>Setariidae</taxon>
        <taxon>Setaria</taxon>
    </lineage>
</organism>
<keyword evidence="2" id="KW-1185">Reference proteome</keyword>
<evidence type="ECO:0000313" key="3">
    <source>
        <dbReference type="WBParaSite" id="sdigi.contig57.g3153.t1"/>
    </source>
</evidence>
<dbReference type="WBParaSite" id="sdigi.contig57.g3153.t1">
    <property type="protein sequence ID" value="sdigi.contig57.g3153.t1"/>
    <property type="gene ID" value="sdigi.contig57.g3153"/>
</dbReference>
<accession>A0A915PXP7</accession>
<evidence type="ECO:0000256" key="1">
    <source>
        <dbReference type="SAM" id="MobiDB-lite"/>
    </source>
</evidence>
<dbReference type="Proteomes" id="UP000887581">
    <property type="component" value="Unplaced"/>
</dbReference>
<reference evidence="3" key="1">
    <citation type="submission" date="2022-11" db="UniProtKB">
        <authorList>
            <consortium name="WormBaseParasite"/>
        </authorList>
    </citation>
    <scope>IDENTIFICATION</scope>
</reference>
<protein>
    <submittedName>
        <fullName evidence="3">Uncharacterized protein</fullName>
    </submittedName>
</protein>
<feature type="region of interest" description="Disordered" evidence="1">
    <location>
        <begin position="53"/>
        <end position="98"/>
    </location>
</feature>
<dbReference type="AlphaFoldDB" id="A0A915PXP7"/>
<proteinExistence type="predicted"/>
<sequence length="98" mass="10856">MLIVIPKDCHLKSGQQWAAAAPHPREFSKTVKTKHVTYVPRWSLCNSIPPLQQVDPPLGSAGAQAPPRRSYKQSRSESEDSTHNSSCFTTFKEGYTGT</sequence>
<evidence type="ECO:0000313" key="2">
    <source>
        <dbReference type="Proteomes" id="UP000887581"/>
    </source>
</evidence>